<dbReference type="STRING" id="6313.A0A0K0DHM8"/>
<proteinExistence type="predicted"/>
<evidence type="ECO:0000259" key="2">
    <source>
        <dbReference type="PROSITE" id="PS50174"/>
    </source>
</evidence>
<accession>A0A0K0DHM8</accession>
<dbReference type="Proteomes" id="UP000035642">
    <property type="component" value="Unassembled WGS sequence"/>
</dbReference>
<dbReference type="GO" id="GO:0005730">
    <property type="term" value="C:nucleolus"/>
    <property type="evidence" value="ECO:0007669"/>
    <property type="project" value="TreeGrafter"/>
</dbReference>
<feature type="domain" description="G-patch" evidence="2">
    <location>
        <begin position="26"/>
        <end position="72"/>
    </location>
</feature>
<dbReference type="SMART" id="SM00443">
    <property type="entry name" value="G_patch"/>
    <property type="match status" value="1"/>
</dbReference>
<dbReference type="PANTHER" id="PTHR23149:SF27">
    <property type="entry name" value="PIN2_TERF1-INTERACTING TELOMERASE INHIBITOR 1"/>
    <property type="match status" value="1"/>
</dbReference>
<dbReference type="GO" id="GO:0010521">
    <property type="term" value="F:telomerase inhibitor activity"/>
    <property type="evidence" value="ECO:0007669"/>
    <property type="project" value="TreeGrafter"/>
</dbReference>
<evidence type="ECO:0000313" key="3">
    <source>
        <dbReference type="Proteomes" id="UP000035642"/>
    </source>
</evidence>
<dbReference type="WBParaSite" id="ACAC_0001071001-mRNA-1">
    <property type="protein sequence ID" value="ACAC_0001071001-mRNA-1"/>
    <property type="gene ID" value="ACAC_0001071001"/>
</dbReference>
<dbReference type="InterPro" id="IPR050656">
    <property type="entry name" value="PINX1"/>
</dbReference>
<feature type="region of interest" description="Disordered" evidence="1">
    <location>
        <begin position="158"/>
        <end position="183"/>
    </location>
</feature>
<organism evidence="3 4">
    <name type="scientific">Angiostrongylus cantonensis</name>
    <name type="common">Rat lungworm</name>
    <dbReference type="NCBI Taxonomy" id="6313"/>
    <lineage>
        <taxon>Eukaryota</taxon>
        <taxon>Metazoa</taxon>
        <taxon>Ecdysozoa</taxon>
        <taxon>Nematoda</taxon>
        <taxon>Chromadorea</taxon>
        <taxon>Rhabditida</taxon>
        <taxon>Rhabditina</taxon>
        <taxon>Rhabditomorpha</taxon>
        <taxon>Strongyloidea</taxon>
        <taxon>Metastrongylidae</taxon>
        <taxon>Angiostrongylus</taxon>
    </lineage>
</organism>
<name>A0A0K0DHM8_ANGCA</name>
<reference evidence="3" key="1">
    <citation type="submission" date="2012-09" db="EMBL/GenBank/DDBJ databases">
        <authorList>
            <person name="Martin A.A."/>
        </authorList>
    </citation>
    <scope>NUCLEOTIDE SEQUENCE</scope>
</reference>
<evidence type="ECO:0000313" key="4">
    <source>
        <dbReference type="WBParaSite" id="ACAC_0001071001-mRNA-1"/>
    </source>
</evidence>
<feature type="compositionally biased region" description="Basic and acidic residues" evidence="1">
    <location>
        <begin position="158"/>
        <end position="176"/>
    </location>
</feature>
<reference evidence="4" key="2">
    <citation type="submission" date="2017-02" db="UniProtKB">
        <authorList>
            <consortium name="WormBaseParasite"/>
        </authorList>
    </citation>
    <scope>IDENTIFICATION</scope>
</reference>
<keyword evidence="3" id="KW-1185">Reference proteome</keyword>
<protein>
    <submittedName>
        <fullName evidence="4">G-patch domain-containing protein</fullName>
    </submittedName>
</protein>
<dbReference type="Pfam" id="PF01585">
    <property type="entry name" value="G-patch"/>
    <property type="match status" value="1"/>
</dbReference>
<dbReference type="GO" id="GO:0003676">
    <property type="term" value="F:nucleic acid binding"/>
    <property type="evidence" value="ECO:0007669"/>
    <property type="project" value="InterPro"/>
</dbReference>
<dbReference type="PANTHER" id="PTHR23149">
    <property type="entry name" value="G PATCH DOMAIN CONTAINING PROTEIN"/>
    <property type="match status" value="1"/>
</dbReference>
<sequence>MSILAEPRRKQRLSVDPQNLQWKDDKQKLSRRLMERMGWSEGDGLGRNRQGQAGQLKLKANYSGKGLGADKLSSYDSTWIGHHEDFADILNYLNKLKEQDSVEDEQKEEQVKKISLELNSKNLRRRIHYQKFVRSKDVSNYSPNDRFAIIGMGLSRIKPGDSEKMEPSKKTERRSDGVYSSDSKTTVSTLSVNEYFAVKMAALKARTEQTVNETKVDLLVLFCISVQFPKNFHSQ</sequence>
<evidence type="ECO:0000256" key="1">
    <source>
        <dbReference type="SAM" id="MobiDB-lite"/>
    </source>
</evidence>
<dbReference type="PROSITE" id="PS50174">
    <property type="entry name" value="G_PATCH"/>
    <property type="match status" value="1"/>
</dbReference>
<dbReference type="AlphaFoldDB" id="A0A0K0DHM8"/>
<dbReference type="InterPro" id="IPR000467">
    <property type="entry name" value="G_patch_dom"/>
</dbReference>